<keyword evidence="3" id="KW-1185">Reference proteome</keyword>
<feature type="non-terminal residue" evidence="2">
    <location>
        <position position="1"/>
    </location>
</feature>
<dbReference type="Proteomes" id="UP001278500">
    <property type="component" value="Unassembled WGS sequence"/>
</dbReference>
<reference evidence="2" key="2">
    <citation type="submission" date="2023-06" db="EMBL/GenBank/DDBJ databases">
        <authorList>
            <consortium name="Lawrence Berkeley National Laboratory"/>
            <person name="Haridas S."/>
            <person name="Hensen N."/>
            <person name="Bonometti L."/>
            <person name="Westerberg I."/>
            <person name="Brannstrom I.O."/>
            <person name="Guillou S."/>
            <person name="Cros-Aarteil S."/>
            <person name="Calhoun S."/>
            <person name="Kuo A."/>
            <person name="Mondo S."/>
            <person name="Pangilinan J."/>
            <person name="Riley R."/>
            <person name="Labutti K."/>
            <person name="Andreopoulos B."/>
            <person name="Lipzen A."/>
            <person name="Chen C."/>
            <person name="Yanf M."/>
            <person name="Daum C."/>
            <person name="Ng V."/>
            <person name="Clum A."/>
            <person name="Steindorff A."/>
            <person name="Ohm R."/>
            <person name="Martin F."/>
            <person name="Silar P."/>
            <person name="Natvig D."/>
            <person name="Lalanne C."/>
            <person name="Gautier V."/>
            <person name="Ament-Velasquez S.L."/>
            <person name="Kruys A."/>
            <person name="Hutchinson M.I."/>
            <person name="Powell A.J."/>
            <person name="Barry K."/>
            <person name="Miller A.N."/>
            <person name="Grigoriev I.V."/>
            <person name="Debuchy R."/>
            <person name="Gladieux P."/>
            <person name="Thoren M.H."/>
            <person name="Johannesson H."/>
        </authorList>
    </citation>
    <scope>NUCLEOTIDE SEQUENCE</scope>
    <source>
        <strain evidence="2">CBS 560.94</strain>
    </source>
</reference>
<keyword evidence="1" id="KW-0812">Transmembrane</keyword>
<dbReference type="EMBL" id="JAUEPP010000001">
    <property type="protein sequence ID" value="KAK3354448.1"/>
    <property type="molecule type" value="Genomic_DNA"/>
</dbReference>
<protein>
    <submittedName>
        <fullName evidence="2">Uncharacterized protein</fullName>
    </submittedName>
</protein>
<name>A0AAE0JNA5_9PEZI</name>
<keyword evidence="1" id="KW-0472">Membrane</keyword>
<evidence type="ECO:0000313" key="2">
    <source>
        <dbReference type="EMBL" id="KAK3354448.1"/>
    </source>
</evidence>
<comment type="caution">
    <text evidence="2">The sequence shown here is derived from an EMBL/GenBank/DDBJ whole genome shotgun (WGS) entry which is preliminary data.</text>
</comment>
<dbReference type="AlphaFoldDB" id="A0AAE0JNA5"/>
<gene>
    <name evidence="2" type="ORF">B0H65DRAFT_417934</name>
</gene>
<reference evidence="2" key="1">
    <citation type="journal article" date="2023" name="Mol. Phylogenet. Evol.">
        <title>Genome-scale phylogeny and comparative genomics of the fungal order Sordariales.</title>
        <authorList>
            <person name="Hensen N."/>
            <person name="Bonometti L."/>
            <person name="Westerberg I."/>
            <person name="Brannstrom I.O."/>
            <person name="Guillou S."/>
            <person name="Cros-Aarteil S."/>
            <person name="Calhoun S."/>
            <person name="Haridas S."/>
            <person name="Kuo A."/>
            <person name="Mondo S."/>
            <person name="Pangilinan J."/>
            <person name="Riley R."/>
            <person name="LaButti K."/>
            <person name="Andreopoulos B."/>
            <person name="Lipzen A."/>
            <person name="Chen C."/>
            <person name="Yan M."/>
            <person name="Daum C."/>
            <person name="Ng V."/>
            <person name="Clum A."/>
            <person name="Steindorff A."/>
            <person name="Ohm R.A."/>
            <person name="Martin F."/>
            <person name="Silar P."/>
            <person name="Natvig D.O."/>
            <person name="Lalanne C."/>
            <person name="Gautier V."/>
            <person name="Ament-Velasquez S.L."/>
            <person name="Kruys A."/>
            <person name="Hutchinson M.I."/>
            <person name="Powell A.J."/>
            <person name="Barry K."/>
            <person name="Miller A.N."/>
            <person name="Grigoriev I.V."/>
            <person name="Debuchy R."/>
            <person name="Gladieux P."/>
            <person name="Hiltunen Thoren M."/>
            <person name="Johannesson H."/>
        </authorList>
    </citation>
    <scope>NUCLEOTIDE SEQUENCE</scope>
    <source>
        <strain evidence="2">CBS 560.94</strain>
    </source>
</reference>
<proteinExistence type="predicted"/>
<sequence length="56" mass="6427">RNISISPLKSFYAFPLIIILGRIIDSFSLTTLKEKLEAIAKFKFPKTLRDLKIFIG</sequence>
<keyword evidence="1" id="KW-1133">Transmembrane helix</keyword>
<evidence type="ECO:0000313" key="3">
    <source>
        <dbReference type="Proteomes" id="UP001278500"/>
    </source>
</evidence>
<evidence type="ECO:0000256" key="1">
    <source>
        <dbReference type="SAM" id="Phobius"/>
    </source>
</evidence>
<dbReference type="RefSeq" id="XP_062685826.1">
    <property type="nucleotide sequence ID" value="XM_062824116.1"/>
</dbReference>
<accession>A0AAE0JNA5</accession>
<organism evidence="2 3">
    <name type="scientific">Neurospora tetraspora</name>
    <dbReference type="NCBI Taxonomy" id="94610"/>
    <lineage>
        <taxon>Eukaryota</taxon>
        <taxon>Fungi</taxon>
        <taxon>Dikarya</taxon>
        <taxon>Ascomycota</taxon>
        <taxon>Pezizomycotina</taxon>
        <taxon>Sordariomycetes</taxon>
        <taxon>Sordariomycetidae</taxon>
        <taxon>Sordariales</taxon>
        <taxon>Sordariaceae</taxon>
        <taxon>Neurospora</taxon>
    </lineage>
</organism>
<feature type="transmembrane region" description="Helical" evidence="1">
    <location>
        <begin position="12"/>
        <end position="32"/>
    </location>
</feature>
<dbReference type="GeneID" id="87861270"/>